<keyword evidence="4 10" id="KW-0812">Transmembrane</keyword>
<dbReference type="InterPro" id="IPR000175">
    <property type="entry name" value="Na/ntran_symport"/>
</dbReference>
<evidence type="ECO:0000313" key="13">
    <source>
        <dbReference type="Proteomes" id="UP000504633"/>
    </source>
</evidence>
<dbReference type="GO" id="GO:0046872">
    <property type="term" value="F:metal ion binding"/>
    <property type="evidence" value="ECO:0007669"/>
    <property type="project" value="UniProtKB-KW"/>
</dbReference>
<gene>
    <name evidence="14" type="primary">LOC111599140</name>
</gene>
<evidence type="ECO:0000256" key="9">
    <source>
        <dbReference type="PIRSR" id="PIRSR600175-2"/>
    </source>
</evidence>
<evidence type="ECO:0000256" key="7">
    <source>
        <dbReference type="ARBA" id="ARBA00023136"/>
    </source>
</evidence>
<reference evidence="14" key="1">
    <citation type="submission" date="2025-08" db="UniProtKB">
        <authorList>
            <consortium name="RefSeq"/>
        </authorList>
    </citation>
    <scope>IDENTIFICATION</scope>
    <source>
        <strain evidence="14">15085-1641.00</strain>
        <tissue evidence="14">Whole body</tissue>
    </source>
</reference>
<dbReference type="Pfam" id="PF00209">
    <property type="entry name" value="SNF"/>
    <property type="match status" value="1"/>
</dbReference>
<evidence type="ECO:0000256" key="6">
    <source>
        <dbReference type="ARBA" id="ARBA00022989"/>
    </source>
</evidence>
<proteinExistence type="inferred from homology"/>
<sequence length="589" mass="67167">MKRTEASKTRKSRKQKRINRDAKRGFWKSKTEFVLTLIGYAIGIGNVWRFPYLCYRSGGGAFLVPYLLMVILCGIPLFYMEVLIGQFSSTGCTSIFRLVPLLKGTGICMMIVNMYCLCYYSVIISYPVRMLYYSCWKTVPWVRCDHSWNSQNCTKIEDMIGDKSVTPADEFFHLEVLRISSGIAELGTIVWEQLLSLLITWIIIFLCVVRGIKSVGKVAYFTAPFPYVLLTVLFVRGVTLPGAASGIKFFFYPEWHRLLDFRVWSDAAIQMFFGLGPGWGGIINMASFNRFHNNAKFDSILVVSVNVFTSIYAGVVVFSVLGFLSNMSGKSVATVATSGAGLAFVTYPEAIAKMPLPQIWAVLFFIMLFLLGIDSVFVQLEAISSSILDEVNALRKYPLVVTILLCVFFFGCSSIMCTNGGMYILQLFDWYSSALSIIVICLVEIIMIMYIYGTDNFLTDMEFMLGKRPSLFWKITWTYVTPIVLIFILLTSILFLREITYNGISYPKWAIALGWLSFVSSIIWIPLYIFYIMIRKRKTLNQSLRRRLRPLDWTPADPQDRAEYEVFKRQRNPANFMSDSEADSSMVPK</sequence>
<feature type="binding site" evidence="8">
    <location>
        <position position="39"/>
    </location>
    <ligand>
        <name>Na(+)</name>
        <dbReference type="ChEBI" id="CHEBI:29101"/>
        <label>1</label>
    </ligand>
</feature>
<keyword evidence="13" id="KW-1185">Reference proteome</keyword>
<evidence type="ECO:0000256" key="11">
    <source>
        <dbReference type="SAM" id="MobiDB-lite"/>
    </source>
</evidence>
<dbReference type="AlphaFoldDB" id="A0A6J1M1K0"/>
<feature type="transmembrane region" description="Helical" evidence="12">
    <location>
        <begin position="194"/>
        <end position="212"/>
    </location>
</feature>
<comment type="similarity">
    <text evidence="2 10">Belongs to the sodium:neurotransmitter symporter (SNF) (TC 2.A.22) family.</text>
</comment>
<evidence type="ECO:0000256" key="5">
    <source>
        <dbReference type="ARBA" id="ARBA00022847"/>
    </source>
</evidence>
<dbReference type="NCBIfam" id="NF037979">
    <property type="entry name" value="Na_transp"/>
    <property type="match status" value="1"/>
</dbReference>
<protein>
    <recommendedName>
        <fullName evidence="10">Transporter</fullName>
    </recommendedName>
</protein>
<evidence type="ECO:0000256" key="4">
    <source>
        <dbReference type="ARBA" id="ARBA00022692"/>
    </source>
</evidence>
<feature type="binding site" evidence="8">
    <location>
        <position position="374"/>
    </location>
    <ligand>
        <name>Na(+)</name>
        <dbReference type="ChEBI" id="CHEBI:29101"/>
        <label>1</label>
    </ligand>
</feature>
<dbReference type="InterPro" id="IPR037272">
    <property type="entry name" value="SNS_sf"/>
</dbReference>
<dbReference type="OrthoDB" id="6581954at2759"/>
<name>A0A6J1M1K0_DROHY</name>
<feature type="disulfide bond" evidence="9">
    <location>
        <begin position="144"/>
        <end position="153"/>
    </location>
</feature>
<keyword evidence="7 12" id="KW-0472">Membrane</keyword>
<evidence type="ECO:0000256" key="10">
    <source>
        <dbReference type="RuleBase" id="RU003732"/>
    </source>
</evidence>
<evidence type="ECO:0000256" key="1">
    <source>
        <dbReference type="ARBA" id="ARBA00004141"/>
    </source>
</evidence>
<evidence type="ECO:0000256" key="2">
    <source>
        <dbReference type="ARBA" id="ARBA00006459"/>
    </source>
</evidence>
<organism evidence="13 14">
    <name type="scientific">Drosophila hydei</name>
    <name type="common">Fruit fly</name>
    <dbReference type="NCBI Taxonomy" id="7224"/>
    <lineage>
        <taxon>Eukaryota</taxon>
        <taxon>Metazoa</taxon>
        <taxon>Ecdysozoa</taxon>
        <taxon>Arthropoda</taxon>
        <taxon>Hexapoda</taxon>
        <taxon>Insecta</taxon>
        <taxon>Pterygota</taxon>
        <taxon>Neoptera</taxon>
        <taxon>Endopterygota</taxon>
        <taxon>Diptera</taxon>
        <taxon>Brachycera</taxon>
        <taxon>Muscomorpha</taxon>
        <taxon>Ephydroidea</taxon>
        <taxon>Drosophilidae</taxon>
        <taxon>Drosophila</taxon>
    </lineage>
</organism>
<feature type="transmembrane region" description="Helical" evidence="12">
    <location>
        <begin position="359"/>
        <end position="378"/>
    </location>
</feature>
<keyword evidence="3 10" id="KW-0813">Transport</keyword>
<feature type="binding site" evidence="8">
    <location>
        <position position="375"/>
    </location>
    <ligand>
        <name>Na(+)</name>
        <dbReference type="ChEBI" id="CHEBI:29101"/>
        <label>1</label>
    </ligand>
</feature>
<feature type="transmembrane region" description="Helical" evidence="12">
    <location>
        <begin position="300"/>
        <end position="324"/>
    </location>
</feature>
<feature type="binding site" evidence="8">
    <location>
        <position position="46"/>
    </location>
    <ligand>
        <name>Na(+)</name>
        <dbReference type="ChEBI" id="CHEBI:29101"/>
        <label>1</label>
    </ligand>
</feature>
<feature type="transmembrane region" description="Helical" evidence="12">
    <location>
        <begin position="399"/>
        <end position="424"/>
    </location>
</feature>
<keyword evidence="5 10" id="KW-0769">Symport</keyword>
<feature type="transmembrane region" description="Helical" evidence="12">
    <location>
        <begin position="472"/>
        <end position="497"/>
    </location>
</feature>
<dbReference type="OMA" id="AARXTAN"/>
<dbReference type="PROSITE" id="PS50267">
    <property type="entry name" value="NA_NEUROTRAN_SYMP_3"/>
    <property type="match status" value="1"/>
</dbReference>
<keyword evidence="8" id="KW-0915">Sodium</keyword>
<evidence type="ECO:0000256" key="8">
    <source>
        <dbReference type="PIRSR" id="PIRSR600175-1"/>
    </source>
</evidence>
<comment type="subcellular location">
    <subcellularLocation>
        <location evidence="1">Membrane</location>
        <topology evidence="1">Multi-pass membrane protein</topology>
    </subcellularLocation>
</comment>
<dbReference type="GO" id="GO:0089718">
    <property type="term" value="P:amino acid import across plasma membrane"/>
    <property type="evidence" value="ECO:0007669"/>
    <property type="project" value="TreeGrafter"/>
</dbReference>
<feature type="transmembrane region" description="Helical" evidence="12">
    <location>
        <begin position="509"/>
        <end position="534"/>
    </location>
</feature>
<dbReference type="PROSITE" id="PS00610">
    <property type="entry name" value="NA_NEUROTRAN_SYMP_1"/>
    <property type="match status" value="1"/>
</dbReference>
<feature type="binding site" evidence="8">
    <location>
        <position position="306"/>
    </location>
    <ligand>
        <name>Na(+)</name>
        <dbReference type="ChEBI" id="CHEBI:29101"/>
        <label>1</label>
    </ligand>
</feature>
<keyword evidence="6 12" id="KW-1133">Transmembrane helix</keyword>
<feature type="binding site" evidence="8">
    <location>
        <position position="371"/>
    </location>
    <ligand>
        <name>Na(+)</name>
        <dbReference type="ChEBI" id="CHEBI:29101"/>
        <label>1</label>
    </ligand>
</feature>
<feature type="transmembrane region" description="Helical" evidence="12">
    <location>
        <begin position="101"/>
        <end position="122"/>
    </location>
</feature>
<dbReference type="PRINTS" id="PR00176">
    <property type="entry name" value="NANEUSMPORT"/>
</dbReference>
<dbReference type="GeneID" id="111599140"/>
<dbReference type="SUPFAM" id="SSF161070">
    <property type="entry name" value="SNF-like"/>
    <property type="match status" value="1"/>
</dbReference>
<evidence type="ECO:0000256" key="12">
    <source>
        <dbReference type="SAM" id="Phobius"/>
    </source>
</evidence>
<feature type="binding site" evidence="8">
    <location>
        <position position="41"/>
    </location>
    <ligand>
        <name>Na(+)</name>
        <dbReference type="ChEBI" id="CHEBI:29101"/>
        <label>1</label>
    </ligand>
</feature>
<keyword evidence="8" id="KW-0479">Metal-binding</keyword>
<dbReference type="RefSeq" id="XP_023170471.1">
    <property type="nucleotide sequence ID" value="XM_023314703.2"/>
</dbReference>
<dbReference type="GO" id="GO:0005886">
    <property type="term" value="C:plasma membrane"/>
    <property type="evidence" value="ECO:0007669"/>
    <property type="project" value="TreeGrafter"/>
</dbReference>
<dbReference type="KEGG" id="dhe:111599140"/>
<dbReference type="Proteomes" id="UP000504633">
    <property type="component" value="Unplaced"/>
</dbReference>
<accession>A0A6J1M1K0</accession>
<feature type="transmembrane region" description="Helical" evidence="12">
    <location>
        <begin position="59"/>
        <end position="80"/>
    </location>
</feature>
<keyword evidence="9" id="KW-1015">Disulfide bond</keyword>
<feature type="transmembrane region" description="Helical" evidence="12">
    <location>
        <begin position="430"/>
        <end position="452"/>
    </location>
</feature>
<dbReference type="PANTHER" id="PTHR11616">
    <property type="entry name" value="SODIUM/CHLORIDE DEPENDENT TRANSPORTER"/>
    <property type="match status" value="1"/>
</dbReference>
<feature type="region of interest" description="Disordered" evidence="11">
    <location>
        <begin position="569"/>
        <end position="589"/>
    </location>
</feature>
<dbReference type="GO" id="GO:0005283">
    <property type="term" value="F:amino acid:sodium symporter activity"/>
    <property type="evidence" value="ECO:0007669"/>
    <property type="project" value="TreeGrafter"/>
</dbReference>
<feature type="transmembrane region" description="Helical" evidence="12">
    <location>
        <begin position="267"/>
        <end position="288"/>
    </location>
</feature>
<evidence type="ECO:0000256" key="3">
    <source>
        <dbReference type="ARBA" id="ARBA00022448"/>
    </source>
</evidence>
<evidence type="ECO:0000313" key="14">
    <source>
        <dbReference type="RefSeq" id="XP_023170471.1"/>
    </source>
</evidence>
<feature type="transmembrane region" description="Helical" evidence="12">
    <location>
        <begin position="224"/>
        <end position="247"/>
    </location>
</feature>
<dbReference type="PANTHER" id="PTHR11616:SF241">
    <property type="entry name" value="SODIUM- AND CHLORIDE-DEPENDENT GLYCINE TRANSPORTER 2"/>
    <property type="match status" value="1"/>
</dbReference>